<evidence type="ECO:0000313" key="1">
    <source>
        <dbReference type="EMBL" id="AAQ17986.1"/>
    </source>
</evidence>
<dbReference type="EMBL" id="AY266303">
    <property type="protein sequence ID" value="AAQ17986.1"/>
    <property type="molecule type" value="Genomic_DNA"/>
</dbReference>
<dbReference type="RefSeq" id="NP_944214.1">
    <property type="nucleotide sequence ID" value="NC_005260.1"/>
</dbReference>
<protein>
    <submittedName>
        <fullName evidence="1">Uncharacterized protein</fullName>
    </submittedName>
</protein>
<proteinExistence type="predicted"/>
<name>Q76YA9_9CAUD</name>
<dbReference type="KEGG" id="vg:2658140"/>
<reference evidence="1 2" key="1">
    <citation type="journal article" date="2001" name="J. Bacteriol.">
        <title>Phylogeny of the major head and tail genes of the wide-ranging T4-type bacteriophages.</title>
        <authorList>
            <person name="Tetart F."/>
            <person name="Desplats C."/>
            <person name="Kutateladze M."/>
            <person name="Monod C."/>
            <person name="Ackermann H.W."/>
            <person name="Krisch H.M."/>
        </authorList>
    </citation>
    <scope>NUCLEOTIDE SEQUENCE</scope>
</reference>
<organism evidence="1 2">
    <name type="scientific">Aeromonas phage Aeh1</name>
    <dbReference type="NCBI Taxonomy" id="2880362"/>
    <lineage>
        <taxon>Viruses</taxon>
        <taxon>Duplodnaviria</taxon>
        <taxon>Heunggongvirae</taxon>
        <taxon>Uroviricota</taxon>
        <taxon>Caudoviricetes</taxon>
        <taxon>Pantevenvirales</taxon>
        <taxon>Straboviridae</taxon>
        <taxon>Cinqassovirus</taxon>
        <taxon>Cinqassovirus aeh1</taxon>
    </lineage>
</organism>
<dbReference type="Proteomes" id="UP000002555">
    <property type="component" value="Segment"/>
</dbReference>
<evidence type="ECO:0000313" key="2">
    <source>
        <dbReference type="Proteomes" id="UP000002555"/>
    </source>
</evidence>
<dbReference type="OrthoDB" id="28063at10239"/>
<keyword evidence="2" id="KW-1185">Reference proteome</keyword>
<accession>Q76YA9</accession>
<sequence length="146" mass="15988">MVALPFWLSTANAELRANGWASNMRTQAGLPVAGFMSQLVNKTAISLIAAPSRTSSMPVYFSYSGGKVIMEVPTYNLKQEIILGMPYVNITMSGPIQAQGYNGGWQRMDAGMIKMVKTFQATTEFVITFSSSPDGTTSRHQFTFKN</sequence>
<gene>
    <name evidence="1" type="ORF">Aeh1ORF317w</name>
</gene>